<dbReference type="PROSITE" id="PS51733">
    <property type="entry name" value="BPL_LPL_CATALYTIC"/>
    <property type="match status" value="1"/>
</dbReference>
<keyword evidence="1 3" id="KW-0436">Ligase</keyword>
<proteinExistence type="predicted"/>
<dbReference type="PANTHER" id="PTHR12835:SF5">
    <property type="entry name" value="BIOTIN--PROTEIN LIGASE"/>
    <property type="match status" value="1"/>
</dbReference>
<dbReference type="HOGENOM" id="CLU_051096_3_1_5"/>
<dbReference type="SUPFAM" id="SSF55681">
    <property type="entry name" value="Class II aaRS and biotin synthetases"/>
    <property type="match status" value="1"/>
</dbReference>
<evidence type="ECO:0000256" key="1">
    <source>
        <dbReference type="ARBA" id="ARBA00022598"/>
    </source>
</evidence>
<accession>Q1V2U3</accession>
<dbReference type="InterPro" id="IPR045864">
    <property type="entry name" value="aa-tRNA-synth_II/BPL/LPL"/>
</dbReference>
<reference evidence="3 4" key="1">
    <citation type="submission" date="2006-04" db="EMBL/GenBank/DDBJ databases">
        <authorList>
            <person name="Giovannoni S.J."/>
            <person name="Cho J.-C."/>
            <person name="Ferriera S."/>
            <person name="Johnson J."/>
            <person name="Kravitz S."/>
            <person name="Halpern A."/>
            <person name="Remington K."/>
            <person name="Beeson K."/>
            <person name="Tran B."/>
            <person name="Rogers Y.-H."/>
            <person name="Friedman R."/>
            <person name="Venter J.C."/>
        </authorList>
    </citation>
    <scope>NUCLEOTIDE SEQUENCE [LARGE SCALE GENOMIC DNA]</scope>
    <source>
        <strain evidence="3 4">HTCC1002</strain>
    </source>
</reference>
<protein>
    <submittedName>
        <fullName evidence="3">Biotin-protein ligase</fullName>
    </submittedName>
</protein>
<dbReference type="Proteomes" id="UP000005306">
    <property type="component" value="Unassembled WGS sequence"/>
</dbReference>
<dbReference type="EMBL" id="AAPV01000001">
    <property type="protein sequence ID" value="EAS84435.1"/>
    <property type="molecule type" value="Genomic_DNA"/>
</dbReference>
<evidence type="ECO:0000313" key="4">
    <source>
        <dbReference type="Proteomes" id="UP000005306"/>
    </source>
</evidence>
<dbReference type="Pfam" id="PF03099">
    <property type="entry name" value="BPL_LplA_LipB"/>
    <property type="match status" value="1"/>
</dbReference>
<feature type="domain" description="BPL/LPL catalytic" evidence="2">
    <location>
        <begin position="1"/>
        <end position="175"/>
    </location>
</feature>
<dbReference type="RefSeq" id="WP_006997022.1">
    <property type="nucleotide sequence ID" value="NZ_CH724130.1"/>
</dbReference>
<evidence type="ECO:0000259" key="2">
    <source>
        <dbReference type="PROSITE" id="PS51733"/>
    </source>
</evidence>
<dbReference type="AlphaFoldDB" id="Q1V2U3"/>
<comment type="caution">
    <text evidence="3">The sequence shown here is derived from an EMBL/GenBank/DDBJ whole genome shotgun (WGS) entry which is preliminary data.</text>
</comment>
<dbReference type="PANTHER" id="PTHR12835">
    <property type="entry name" value="BIOTIN PROTEIN LIGASE"/>
    <property type="match status" value="1"/>
</dbReference>
<dbReference type="InterPro" id="IPR004408">
    <property type="entry name" value="Biotin_CoA_COase_ligase"/>
</dbReference>
<dbReference type="Gene3D" id="3.30.930.10">
    <property type="entry name" value="Bira Bifunctional Protein, Domain 2"/>
    <property type="match status" value="1"/>
</dbReference>
<dbReference type="NCBIfam" id="TIGR00121">
    <property type="entry name" value="birA_ligase"/>
    <property type="match status" value="1"/>
</dbReference>
<name>Q1V2U3_PELU1</name>
<organism evidence="3 4">
    <name type="scientific">Pelagibacter ubique (strain HTCC1002)</name>
    <dbReference type="NCBI Taxonomy" id="314261"/>
    <lineage>
        <taxon>Bacteria</taxon>
        <taxon>Pseudomonadati</taxon>
        <taxon>Pseudomonadota</taxon>
        <taxon>Alphaproteobacteria</taxon>
        <taxon>Candidatus Pelagibacterales</taxon>
        <taxon>Candidatus Pelagibacteraceae</taxon>
        <taxon>Candidatus Pelagibacter</taxon>
    </lineage>
</organism>
<dbReference type="InterPro" id="IPR004143">
    <property type="entry name" value="BPL_LPL_catalytic"/>
</dbReference>
<dbReference type="GO" id="GO:0004077">
    <property type="term" value="F:biotin--[biotin carboxyl-carrier protein] ligase activity"/>
    <property type="evidence" value="ECO:0007669"/>
    <property type="project" value="InterPro"/>
</dbReference>
<gene>
    <name evidence="3" type="ORF">PU1002_01921</name>
</gene>
<dbReference type="GO" id="GO:0005737">
    <property type="term" value="C:cytoplasm"/>
    <property type="evidence" value="ECO:0007669"/>
    <property type="project" value="TreeGrafter"/>
</dbReference>
<sequence length="187" mass="21421">MKLKKFNFKTVNSTNDLAIQIIKKTNNKSGIIIAEKQKKGRGQYGKKWTSFKGNLFVSIFFKINKVQLSLKDLTKVNCLLVKKLLSKFYNGKITIKKPNDLLINRMKISGILQEILTKSGEKFIVVGVGINLTKSPIIKNYLTTNLFDLTGTKITPNYAALRLKKIYETFIPMFPKFNIKNLDRNLK</sequence>
<evidence type="ECO:0000313" key="3">
    <source>
        <dbReference type="EMBL" id="EAS84435.1"/>
    </source>
</evidence>